<protein>
    <submittedName>
        <fullName evidence="1">Uncharacterized protein</fullName>
    </submittedName>
</protein>
<evidence type="ECO:0000313" key="1">
    <source>
        <dbReference type="EMBL" id="KOO06935.1"/>
    </source>
</evidence>
<dbReference type="PATRIC" id="fig|171383.3.peg.2996"/>
<gene>
    <name evidence="1" type="ORF">AKJ31_14645</name>
</gene>
<dbReference type="STRING" id="171383.AKJ31_14645"/>
<dbReference type="RefSeq" id="WP_053409859.1">
    <property type="nucleotide sequence ID" value="NZ_LHPI01000013.1"/>
</dbReference>
<reference evidence="2" key="1">
    <citation type="submission" date="2015-08" db="EMBL/GenBank/DDBJ databases">
        <title>Vibrio galatheae sp. nov., a novel member of the Vibrionaceae family isolated from the Solomon Islands.</title>
        <authorList>
            <person name="Giubergia S."/>
            <person name="Machado H."/>
            <person name="Mateiu R.V."/>
            <person name="Gram L."/>
        </authorList>
    </citation>
    <scope>NUCLEOTIDE SEQUENCE [LARGE SCALE GENOMIC DNA]</scope>
    <source>
        <strain evidence="2">DSM 19134</strain>
    </source>
</reference>
<dbReference type="EMBL" id="LHPI01000013">
    <property type="protein sequence ID" value="KOO06935.1"/>
    <property type="molecule type" value="Genomic_DNA"/>
</dbReference>
<evidence type="ECO:0000313" key="2">
    <source>
        <dbReference type="Proteomes" id="UP000037530"/>
    </source>
</evidence>
<organism evidence="1 2">
    <name type="scientific">Vibrio hepatarius</name>
    <dbReference type="NCBI Taxonomy" id="171383"/>
    <lineage>
        <taxon>Bacteria</taxon>
        <taxon>Pseudomonadati</taxon>
        <taxon>Pseudomonadota</taxon>
        <taxon>Gammaproteobacteria</taxon>
        <taxon>Vibrionales</taxon>
        <taxon>Vibrionaceae</taxon>
        <taxon>Vibrio</taxon>
        <taxon>Vibrio oreintalis group</taxon>
    </lineage>
</organism>
<comment type="caution">
    <text evidence="1">The sequence shown here is derived from an EMBL/GenBank/DDBJ whole genome shotgun (WGS) entry which is preliminary data.</text>
</comment>
<keyword evidence="2" id="KW-1185">Reference proteome</keyword>
<proteinExistence type="predicted"/>
<accession>A0A0M0HXY4</accession>
<dbReference type="AlphaFoldDB" id="A0A0M0HXY4"/>
<name>A0A0M0HXY4_9VIBR</name>
<sequence>MQSTAEFRNITKLPKGEGFQLKFKANGEEFQPYAANISEAISKRNDYYLDNNYRPARLFKKFYTLDCLAPNVGIETKSGNPFHRWQVHSRTLETSTYSPKSYNDHDAAVEFTTKWIASHNAIAAVYNGRREEMFLQWIEQEAKHGTPYIDVEFDAELWRRSARLLFGTNIPEYFVEDNERSPIWVPNTQHVFTAKEMGYGKGKESNFRSKKIATGFTAAIGKFNSGYGGYFRPGFAVSGGTTGYKWKFFRISEQKPFLKAYLEAVDYYVFIHALSKKEKEQLYSKCPPRDIFYLDYKRRYDQGEDISIIEILDMLDLDDFNLNNIKP</sequence>
<dbReference type="Proteomes" id="UP000037530">
    <property type="component" value="Unassembled WGS sequence"/>
</dbReference>
<dbReference type="OrthoDB" id="5906719at2"/>